<reference evidence="3" key="1">
    <citation type="journal article" date="2022" name="bioRxiv">
        <title>Sequencing and chromosome-scale assembly of the giantPleurodeles waltlgenome.</title>
        <authorList>
            <person name="Brown T."/>
            <person name="Elewa A."/>
            <person name="Iarovenko S."/>
            <person name="Subramanian E."/>
            <person name="Araus A.J."/>
            <person name="Petzold A."/>
            <person name="Susuki M."/>
            <person name="Suzuki K.-i.T."/>
            <person name="Hayashi T."/>
            <person name="Toyoda A."/>
            <person name="Oliveira C."/>
            <person name="Osipova E."/>
            <person name="Leigh N.D."/>
            <person name="Simon A."/>
            <person name="Yun M.H."/>
        </authorList>
    </citation>
    <scope>NUCLEOTIDE SEQUENCE</scope>
    <source>
        <strain evidence="3">20211129_DDA</strain>
        <tissue evidence="3">Liver</tissue>
    </source>
</reference>
<protein>
    <recommendedName>
        <fullName evidence="2">Cullin N-terminal domain-containing protein</fullName>
    </recommendedName>
</protein>
<name>A0AAV7NNS9_PLEWA</name>
<dbReference type="Proteomes" id="UP001066276">
    <property type="component" value="Chromosome 8"/>
</dbReference>
<dbReference type="InterPro" id="IPR001373">
    <property type="entry name" value="Cullin_N"/>
</dbReference>
<evidence type="ECO:0000256" key="1">
    <source>
        <dbReference type="ARBA" id="ARBA00006019"/>
    </source>
</evidence>
<comment type="caution">
    <text evidence="3">The sequence shown here is derived from an EMBL/GenBank/DDBJ whole genome shotgun (WGS) entry which is preliminary data.</text>
</comment>
<sequence length="140" mass="15513">MAEEEQQAPRKVGFSAAAAGHTNGLTKGSGGALAAAKAAVSGGSRKLIIKNFKAQPKIPDNYAQDTWQKLHEAVSAIESSTSINYDLEELYQAVENLCSYKVSSTLYKQLRQVCEEHVKSQIVQFREYPFNLRRDTYSCH</sequence>
<organism evidence="3 4">
    <name type="scientific">Pleurodeles waltl</name>
    <name type="common">Iberian ribbed newt</name>
    <dbReference type="NCBI Taxonomy" id="8319"/>
    <lineage>
        <taxon>Eukaryota</taxon>
        <taxon>Metazoa</taxon>
        <taxon>Chordata</taxon>
        <taxon>Craniata</taxon>
        <taxon>Vertebrata</taxon>
        <taxon>Euteleostomi</taxon>
        <taxon>Amphibia</taxon>
        <taxon>Batrachia</taxon>
        <taxon>Caudata</taxon>
        <taxon>Salamandroidea</taxon>
        <taxon>Salamandridae</taxon>
        <taxon>Pleurodelinae</taxon>
        <taxon>Pleurodeles</taxon>
    </lineage>
</organism>
<evidence type="ECO:0000313" key="4">
    <source>
        <dbReference type="Proteomes" id="UP001066276"/>
    </source>
</evidence>
<keyword evidence="4" id="KW-1185">Reference proteome</keyword>
<dbReference type="Gene3D" id="1.20.1310.10">
    <property type="entry name" value="Cullin Repeats"/>
    <property type="match status" value="1"/>
</dbReference>
<dbReference type="PANTHER" id="PTHR11932">
    <property type="entry name" value="CULLIN"/>
    <property type="match status" value="1"/>
</dbReference>
<proteinExistence type="inferred from homology"/>
<dbReference type="SUPFAM" id="SSF74788">
    <property type="entry name" value="Cullin repeat-like"/>
    <property type="match status" value="1"/>
</dbReference>
<dbReference type="InterPro" id="IPR045093">
    <property type="entry name" value="Cullin"/>
</dbReference>
<dbReference type="EMBL" id="JANPWB010000012">
    <property type="protein sequence ID" value="KAJ1117586.1"/>
    <property type="molecule type" value="Genomic_DNA"/>
</dbReference>
<dbReference type="InterPro" id="IPR016159">
    <property type="entry name" value="Cullin_repeat-like_dom_sf"/>
</dbReference>
<dbReference type="GO" id="GO:0006511">
    <property type="term" value="P:ubiquitin-dependent protein catabolic process"/>
    <property type="evidence" value="ECO:0007669"/>
    <property type="project" value="InterPro"/>
</dbReference>
<comment type="similarity">
    <text evidence="1">Belongs to the cullin family.</text>
</comment>
<evidence type="ECO:0000259" key="2">
    <source>
        <dbReference type="Pfam" id="PF00888"/>
    </source>
</evidence>
<dbReference type="AlphaFoldDB" id="A0AAV7NNS9"/>
<accession>A0AAV7NNS9</accession>
<feature type="domain" description="Cullin N-terminal" evidence="2">
    <location>
        <begin position="67"/>
        <end position="124"/>
    </location>
</feature>
<gene>
    <name evidence="3" type="ORF">NDU88_005784</name>
</gene>
<dbReference type="GO" id="GO:0031625">
    <property type="term" value="F:ubiquitin protein ligase binding"/>
    <property type="evidence" value="ECO:0007669"/>
    <property type="project" value="InterPro"/>
</dbReference>
<dbReference type="Pfam" id="PF00888">
    <property type="entry name" value="Cullin"/>
    <property type="match status" value="1"/>
</dbReference>
<evidence type="ECO:0000313" key="3">
    <source>
        <dbReference type="EMBL" id="KAJ1117586.1"/>
    </source>
</evidence>